<gene>
    <name evidence="2" type="ORF">M8C21_026340</name>
</gene>
<proteinExistence type="predicted"/>
<feature type="transmembrane region" description="Helical" evidence="1">
    <location>
        <begin position="64"/>
        <end position="87"/>
    </location>
</feature>
<comment type="caution">
    <text evidence="2">The sequence shown here is derived from an EMBL/GenBank/DDBJ whole genome shotgun (WGS) entry which is preliminary data.</text>
</comment>
<evidence type="ECO:0000313" key="2">
    <source>
        <dbReference type="EMBL" id="KAI7734652.1"/>
    </source>
</evidence>
<accession>A0AAD5GAG5</accession>
<reference evidence="2" key="1">
    <citation type="submission" date="2022-06" db="EMBL/GenBank/DDBJ databases">
        <title>Uncovering the hologenomic basis of an extraordinary plant invasion.</title>
        <authorList>
            <person name="Bieker V.C."/>
            <person name="Martin M.D."/>
            <person name="Gilbert T."/>
            <person name="Hodgins K."/>
            <person name="Battlay P."/>
            <person name="Petersen B."/>
            <person name="Wilson J."/>
        </authorList>
    </citation>
    <scope>NUCLEOTIDE SEQUENCE</scope>
    <source>
        <strain evidence="2">AA19_3_7</strain>
        <tissue evidence="2">Leaf</tissue>
    </source>
</reference>
<evidence type="ECO:0000313" key="3">
    <source>
        <dbReference type="Proteomes" id="UP001206925"/>
    </source>
</evidence>
<keyword evidence="1" id="KW-1133">Transmembrane helix</keyword>
<dbReference type="Proteomes" id="UP001206925">
    <property type="component" value="Unassembled WGS sequence"/>
</dbReference>
<sequence>MMMMKIGRLRLLLCRSLNPYFSGDLDNSQLDSLISYRLSAHVFDILEEFSCFLGRSKMSGIKLWSIKSIFSILLLLLIIIVPGSLGWGKGHYATCKIAEAIRLATEADPEVNYLSGMPCKVLEDLFSSLSHFFSEDAKHICDYQLVLQCHIKSDAGKAIAIGVGGYRMVSEVGRCY</sequence>
<organism evidence="2 3">
    <name type="scientific">Ambrosia artemisiifolia</name>
    <name type="common">Common ragweed</name>
    <dbReference type="NCBI Taxonomy" id="4212"/>
    <lineage>
        <taxon>Eukaryota</taxon>
        <taxon>Viridiplantae</taxon>
        <taxon>Streptophyta</taxon>
        <taxon>Embryophyta</taxon>
        <taxon>Tracheophyta</taxon>
        <taxon>Spermatophyta</taxon>
        <taxon>Magnoliopsida</taxon>
        <taxon>eudicotyledons</taxon>
        <taxon>Gunneridae</taxon>
        <taxon>Pentapetalae</taxon>
        <taxon>asterids</taxon>
        <taxon>campanulids</taxon>
        <taxon>Asterales</taxon>
        <taxon>Asteraceae</taxon>
        <taxon>Asteroideae</taxon>
        <taxon>Heliantheae alliance</taxon>
        <taxon>Heliantheae</taxon>
        <taxon>Ambrosia</taxon>
    </lineage>
</organism>
<evidence type="ECO:0000256" key="1">
    <source>
        <dbReference type="SAM" id="Phobius"/>
    </source>
</evidence>
<dbReference type="AlphaFoldDB" id="A0AAD5GAG5"/>
<name>A0AAD5GAG5_AMBAR</name>
<keyword evidence="3" id="KW-1185">Reference proteome</keyword>
<keyword evidence="1" id="KW-0472">Membrane</keyword>
<keyword evidence="1" id="KW-0812">Transmembrane</keyword>
<dbReference type="EMBL" id="JAMZMK010009675">
    <property type="protein sequence ID" value="KAI7734652.1"/>
    <property type="molecule type" value="Genomic_DNA"/>
</dbReference>
<protein>
    <submittedName>
        <fullName evidence="2">Uncharacterized protein</fullName>
    </submittedName>
</protein>